<name>A0A5C5W9T1_9PLAN</name>
<dbReference type="Pfam" id="PF02310">
    <property type="entry name" value="B12-binding"/>
    <property type="match status" value="1"/>
</dbReference>
<keyword evidence="4" id="KW-0408">Iron</keyword>
<keyword evidence="10" id="KW-1185">Reference proteome</keyword>
<comment type="cofactor">
    <cofactor evidence="1">
        <name>[4Fe-4S] cluster</name>
        <dbReference type="ChEBI" id="CHEBI:49883"/>
    </cofactor>
</comment>
<dbReference type="GO" id="GO:0051536">
    <property type="term" value="F:iron-sulfur cluster binding"/>
    <property type="evidence" value="ECO:0007669"/>
    <property type="project" value="UniProtKB-KW"/>
</dbReference>
<dbReference type="InterPro" id="IPR058240">
    <property type="entry name" value="rSAM_sf"/>
</dbReference>
<dbReference type="GO" id="GO:0046872">
    <property type="term" value="F:metal ion binding"/>
    <property type="evidence" value="ECO:0007669"/>
    <property type="project" value="UniProtKB-KW"/>
</dbReference>
<dbReference type="Pfam" id="PF04055">
    <property type="entry name" value="Radical_SAM"/>
    <property type="match status" value="1"/>
</dbReference>
<dbReference type="GO" id="GO:0005829">
    <property type="term" value="C:cytosol"/>
    <property type="evidence" value="ECO:0007669"/>
    <property type="project" value="TreeGrafter"/>
</dbReference>
<evidence type="ECO:0000256" key="6">
    <source>
        <dbReference type="SAM" id="MobiDB-lite"/>
    </source>
</evidence>
<feature type="region of interest" description="Disordered" evidence="6">
    <location>
        <begin position="473"/>
        <end position="513"/>
    </location>
</feature>
<organism evidence="9 10">
    <name type="scientific">Thalassoglobus neptunius</name>
    <dbReference type="NCBI Taxonomy" id="1938619"/>
    <lineage>
        <taxon>Bacteria</taxon>
        <taxon>Pseudomonadati</taxon>
        <taxon>Planctomycetota</taxon>
        <taxon>Planctomycetia</taxon>
        <taxon>Planctomycetales</taxon>
        <taxon>Planctomycetaceae</taxon>
        <taxon>Thalassoglobus</taxon>
    </lineage>
</organism>
<dbReference type="GO" id="GO:0031419">
    <property type="term" value="F:cobalamin binding"/>
    <property type="evidence" value="ECO:0007669"/>
    <property type="project" value="InterPro"/>
</dbReference>
<dbReference type="Gene3D" id="3.40.50.280">
    <property type="entry name" value="Cobalamin-binding domain"/>
    <property type="match status" value="1"/>
</dbReference>
<evidence type="ECO:0000256" key="3">
    <source>
        <dbReference type="ARBA" id="ARBA00022723"/>
    </source>
</evidence>
<dbReference type="SFLD" id="SFLDG01082">
    <property type="entry name" value="B12-binding_domain_containing"/>
    <property type="match status" value="1"/>
</dbReference>
<dbReference type="InterPro" id="IPR023404">
    <property type="entry name" value="rSAM_horseshoe"/>
</dbReference>
<dbReference type="PANTHER" id="PTHR43409:SF16">
    <property type="entry name" value="SLR0320 PROTEIN"/>
    <property type="match status" value="1"/>
</dbReference>
<dbReference type="InterPro" id="IPR006638">
    <property type="entry name" value="Elp3/MiaA/NifB-like_rSAM"/>
</dbReference>
<keyword evidence="5" id="KW-0411">Iron-sulfur</keyword>
<dbReference type="InterPro" id="IPR051198">
    <property type="entry name" value="BchE-like"/>
</dbReference>
<dbReference type="AlphaFoldDB" id="A0A5C5W9T1"/>
<dbReference type="SFLD" id="SFLDS00029">
    <property type="entry name" value="Radical_SAM"/>
    <property type="match status" value="1"/>
</dbReference>
<keyword evidence="3" id="KW-0479">Metal-binding</keyword>
<dbReference type="SUPFAM" id="SSF52242">
    <property type="entry name" value="Cobalamin (vitamin B12)-binding domain"/>
    <property type="match status" value="1"/>
</dbReference>
<evidence type="ECO:0000313" key="9">
    <source>
        <dbReference type="EMBL" id="TWT47043.1"/>
    </source>
</evidence>
<feature type="compositionally biased region" description="Polar residues" evidence="6">
    <location>
        <begin position="487"/>
        <end position="499"/>
    </location>
</feature>
<dbReference type="CDD" id="cd01335">
    <property type="entry name" value="Radical_SAM"/>
    <property type="match status" value="1"/>
</dbReference>
<dbReference type="Proteomes" id="UP000317243">
    <property type="component" value="Unassembled WGS sequence"/>
</dbReference>
<keyword evidence="2" id="KW-0949">S-adenosyl-L-methionine</keyword>
<evidence type="ECO:0000256" key="1">
    <source>
        <dbReference type="ARBA" id="ARBA00001966"/>
    </source>
</evidence>
<gene>
    <name evidence="9" type="ORF">KOR42_42400</name>
</gene>
<evidence type="ECO:0000259" key="7">
    <source>
        <dbReference type="PROSITE" id="PS51332"/>
    </source>
</evidence>
<sequence length="513" mass="59635">MSAIVLSTLNARYWHSSFGLRYLMANLEELAAQSVMLEFGIKDQLSDVLESILQERPKIVGFGVYIWNLEPTTRLVTDLKRLAPEIKIVLGGPEVSYEADNLDICEHADYIISGEADFAFPNLCREILNAEESSPKWIAAGVPELSKVQLPYELYTEEDILQRVIYVEASRGCPFTCEFCLSALDIPVRQFDIDEFLAAMQKLHNQGVRQFKFVDRTFNLNMRVSRAILEFFLERMSDDLFLHFEMIPDRLPDSLRDLIVRFPPGSLQFEVGVQTFNDTVGQYISRRQNNQLLEDNFRFLRNQTGVHIHADLIVGLPGESLESFGTGFNRLVRLDPQEIQVGMLKRLRGTPITRHDDEWQMIYQSAPPYEILSNRLISFETMQRMRRFAKYWDLIANSGNFRQSRDLIWENRDSEFDAFLNFSDWLYSRESQSHGIPLTRLAEQLFRFLVDVEGLDEEMVARSIWDDYTSGGREDRPRFLKKFDLPNPQTRSNRQSKLPQRQAKHTPQAERTS</sequence>
<evidence type="ECO:0000256" key="5">
    <source>
        <dbReference type="ARBA" id="ARBA00023014"/>
    </source>
</evidence>
<feature type="domain" description="Radical SAM core" evidence="8">
    <location>
        <begin position="159"/>
        <end position="383"/>
    </location>
</feature>
<dbReference type="Pfam" id="PF13311">
    <property type="entry name" value="DUF4080"/>
    <property type="match status" value="1"/>
</dbReference>
<dbReference type="SUPFAM" id="SSF102114">
    <property type="entry name" value="Radical SAM enzymes"/>
    <property type="match status" value="1"/>
</dbReference>
<evidence type="ECO:0000313" key="10">
    <source>
        <dbReference type="Proteomes" id="UP000317243"/>
    </source>
</evidence>
<dbReference type="RefSeq" id="WP_146511619.1">
    <property type="nucleotide sequence ID" value="NZ_SIHI01000025.1"/>
</dbReference>
<evidence type="ECO:0000259" key="8">
    <source>
        <dbReference type="PROSITE" id="PS51918"/>
    </source>
</evidence>
<dbReference type="EMBL" id="SIHI01000025">
    <property type="protein sequence ID" value="TWT47043.1"/>
    <property type="molecule type" value="Genomic_DNA"/>
</dbReference>
<feature type="domain" description="B12-binding" evidence="7">
    <location>
        <begin position="2"/>
        <end position="134"/>
    </location>
</feature>
<proteinExistence type="predicted"/>
<feature type="compositionally biased region" description="Basic and acidic residues" evidence="6">
    <location>
        <begin position="473"/>
        <end position="484"/>
    </location>
</feature>
<dbReference type="InterPro" id="IPR006158">
    <property type="entry name" value="Cobalamin-bd"/>
</dbReference>
<dbReference type="Gene3D" id="3.80.30.20">
    <property type="entry name" value="tm_1862 like domain"/>
    <property type="match status" value="1"/>
</dbReference>
<reference evidence="9 10" key="1">
    <citation type="submission" date="2019-02" db="EMBL/GenBank/DDBJ databases">
        <title>Deep-cultivation of Planctomycetes and their phenomic and genomic characterization uncovers novel biology.</title>
        <authorList>
            <person name="Wiegand S."/>
            <person name="Jogler M."/>
            <person name="Boedeker C."/>
            <person name="Pinto D."/>
            <person name="Vollmers J."/>
            <person name="Rivas-Marin E."/>
            <person name="Kohn T."/>
            <person name="Peeters S.H."/>
            <person name="Heuer A."/>
            <person name="Rast P."/>
            <person name="Oberbeckmann S."/>
            <person name="Bunk B."/>
            <person name="Jeske O."/>
            <person name="Meyerdierks A."/>
            <person name="Storesund J.E."/>
            <person name="Kallscheuer N."/>
            <person name="Luecker S."/>
            <person name="Lage O.M."/>
            <person name="Pohl T."/>
            <person name="Merkel B.J."/>
            <person name="Hornburger P."/>
            <person name="Mueller R.-W."/>
            <person name="Bruemmer F."/>
            <person name="Labrenz M."/>
            <person name="Spormann A.M."/>
            <person name="Op Den Camp H."/>
            <person name="Overmann J."/>
            <person name="Amann R."/>
            <person name="Jetten M.S.M."/>
            <person name="Mascher T."/>
            <person name="Medema M.H."/>
            <person name="Devos D.P."/>
            <person name="Kaster A.-K."/>
            <person name="Ovreas L."/>
            <person name="Rohde M."/>
            <person name="Galperin M.Y."/>
            <person name="Jogler C."/>
        </authorList>
    </citation>
    <scope>NUCLEOTIDE SEQUENCE [LARGE SCALE GENOMIC DNA]</scope>
    <source>
        <strain evidence="9 10">KOR42</strain>
    </source>
</reference>
<dbReference type="GO" id="GO:0003824">
    <property type="term" value="F:catalytic activity"/>
    <property type="evidence" value="ECO:0007669"/>
    <property type="project" value="InterPro"/>
</dbReference>
<dbReference type="PROSITE" id="PS51332">
    <property type="entry name" value="B12_BINDING"/>
    <property type="match status" value="1"/>
</dbReference>
<accession>A0A5C5W9T1</accession>
<evidence type="ECO:0000256" key="2">
    <source>
        <dbReference type="ARBA" id="ARBA00022691"/>
    </source>
</evidence>
<comment type="caution">
    <text evidence="9">The sequence shown here is derived from an EMBL/GenBank/DDBJ whole genome shotgun (WGS) entry which is preliminary data.</text>
</comment>
<dbReference type="InterPro" id="IPR025288">
    <property type="entry name" value="DUF4080"/>
</dbReference>
<dbReference type="InterPro" id="IPR036724">
    <property type="entry name" value="Cobalamin-bd_sf"/>
</dbReference>
<dbReference type="SMART" id="SM00729">
    <property type="entry name" value="Elp3"/>
    <property type="match status" value="1"/>
</dbReference>
<dbReference type="OrthoDB" id="9806827at2"/>
<dbReference type="PROSITE" id="PS51918">
    <property type="entry name" value="RADICAL_SAM"/>
    <property type="match status" value="1"/>
</dbReference>
<dbReference type="PANTHER" id="PTHR43409">
    <property type="entry name" value="ANAEROBIC MAGNESIUM-PROTOPORPHYRIN IX MONOMETHYL ESTER CYCLASE-RELATED"/>
    <property type="match status" value="1"/>
</dbReference>
<dbReference type="InterPro" id="IPR007197">
    <property type="entry name" value="rSAM"/>
</dbReference>
<evidence type="ECO:0000256" key="4">
    <source>
        <dbReference type="ARBA" id="ARBA00023004"/>
    </source>
</evidence>
<protein>
    <submittedName>
        <fullName evidence="9">Coproporphyrinogen III oxidase</fullName>
    </submittedName>
</protein>